<proteinExistence type="predicted"/>
<organism evidence="1 2">
    <name type="scientific">Choristoneura fumiferana</name>
    <name type="common">Spruce budworm moth</name>
    <name type="synonym">Archips fumiferana</name>
    <dbReference type="NCBI Taxonomy" id="7141"/>
    <lineage>
        <taxon>Eukaryota</taxon>
        <taxon>Metazoa</taxon>
        <taxon>Ecdysozoa</taxon>
        <taxon>Arthropoda</taxon>
        <taxon>Hexapoda</taxon>
        <taxon>Insecta</taxon>
        <taxon>Pterygota</taxon>
        <taxon>Neoptera</taxon>
        <taxon>Endopterygota</taxon>
        <taxon>Lepidoptera</taxon>
        <taxon>Glossata</taxon>
        <taxon>Ditrysia</taxon>
        <taxon>Tortricoidea</taxon>
        <taxon>Tortricidae</taxon>
        <taxon>Tortricinae</taxon>
        <taxon>Choristoneura</taxon>
    </lineage>
</organism>
<dbReference type="Proteomes" id="UP001064048">
    <property type="component" value="Chromosome 6"/>
</dbReference>
<dbReference type="EMBL" id="CM046106">
    <property type="protein sequence ID" value="KAI8435517.1"/>
    <property type="molecule type" value="Genomic_DNA"/>
</dbReference>
<protein>
    <submittedName>
        <fullName evidence="1">Uncharacterized protein</fullName>
    </submittedName>
</protein>
<keyword evidence="2" id="KW-1185">Reference proteome</keyword>
<sequence length="92" mass="10232">MDDERCTRMDDGRKTMDEDGRWTVDGRVMLQKCCGSVELKAGALIIALMSVTKQLLACGAVGMIIYLVVTGRYISRVNLEDWSINVEMNDVG</sequence>
<comment type="caution">
    <text evidence="1">The sequence shown here is derived from an EMBL/GenBank/DDBJ whole genome shotgun (WGS) entry which is preliminary data.</text>
</comment>
<reference evidence="1 2" key="1">
    <citation type="journal article" date="2022" name="Genome Biol. Evol.">
        <title>The Spruce Budworm Genome: Reconstructing the Evolutionary History of Antifreeze Proteins.</title>
        <authorList>
            <person name="Beliveau C."/>
            <person name="Gagne P."/>
            <person name="Picq S."/>
            <person name="Vernygora O."/>
            <person name="Keeling C.I."/>
            <person name="Pinkney K."/>
            <person name="Doucet D."/>
            <person name="Wen F."/>
            <person name="Johnston J.S."/>
            <person name="Maaroufi H."/>
            <person name="Boyle B."/>
            <person name="Laroche J."/>
            <person name="Dewar K."/>
            <person name="Juretic N."/>
            <person name="Blackburn G."/>
            <person name="Nisole A."/>
            <person name="Brunet B."/>
            <person name="Brandao M."/>
            <person name="Lumley L."/>
            <person name="Duan J."/>
            <person name="Quan G."/>
            <person name="Lucarotti C.J."/>
            <person name="Roe A.D."/>
            <person name="Sperling F.A.H."/>
            <person name="Levesque R.C."/>
            <person name="Cusson M."/>
        </authorList>
    </citation>
    <scope>NUCLEOTIDE SEQUENCE [LARGE SCALE GENOMIC DNA]</scope>
    <source>
        <strain evidence="1">Glfc:IPQL:Cfum</strain>
    </source>
</reference>
<gene>
    <name evidence="1" type="ORF">MSG28_003814</name>
</gene>
<evidence type="ECO:0000313" key="2">
    <source>
        <dbReference type="Proteomes" id="UP001064048"/>
    </source>
</evidence>
<accession>A0ACC0KG86</accession>
<name>A0ACC0KG86_CHOFU</name>
<evidence type="ECO:0000313" key="1">
    <source>
        <dbReference type="EMBL" id="KAI8435517.1"/>
    </source>
</evidence>